<evidence type="ECO:0000313" key="4">
    <source>
        <dbReference type="Proteomes" id="UP001172673"/>
    </source>
</evidence>
<organism evidence="3 4">
    <name type="scientific">Cladophialophora chaetospira</name>
    <dbReference type="NCBI Taxonomy" id="386627"/>
    <lineage>
        <taxon>Eukaryota</taxon>
        <taxon>Fungi</taxon>
        <taxon>Dikarya</taxon>
        <taxon>Ascomycota</taxon>
        <taxon>Pezizomycotina</taxon>
        <taxon>Eurotiomycetes</taxon>
        <taxon>Chaetothyriomycetidae</taxon>
        <taxon>Chaetothyriales</taxon>
        <taxon>Herpotrichiellaceae</taxon>
        <taxon>Cladophialophora</taxon>
    </lineage>
</organism>
<proteinExistence type="predicted"/>
<evidence type="ECO:0000313" key="3">
    <source>
        <dbReference type="EMBL" id="KAJ9615217.1"/>
    </source>
</evidence>
<evidence type="ECO:0000256" key="2">
    <source>
        <dbReference type="ARBA" id="ARBA00023002"/>
    </source>
</evidence>
<accession>A0AA39CPG1</accession>
<dbReference type="AlphaFoldDB" id="A0AA39CPG1"/>
<dbReference type="Pfam" id="PF13561">
    <property type="entry name" value="adh_short_C2"/>
    <property type="match status" value="1"/>
</dbReference>
<dbReference type="PANTHER" id="PTHR43639">
    <property type="entry name" value="OXIDOREDUCTASE, SHORT-CHAIN DEHYDROGENASE/REDUCTASE FAMILY (AFU_ORTHOLOGUE AFUA_5G02870)"/>
    <property type="match status" value="1"/>
</dbReference>
<comment type="caution">
    <text evidence="3">The sequence shown here is derived from an EMBL/GenBank/DDBJ whole genome shotgun (WGS) entry which is preliminary data.</text>
</comment>
<keyword evidence="1" id="KW-0521">NADP</keyword>
<dbReference type="SUPFAM" id="SSF51735">
    <property type="entry name" value="NAD(P)-binding Rossmann-fold domains"/>
    <property type="match status" value="1"/>
</dbReference>
<protein>
    <submittedName>
        <fullName evidence="3">Uncharacterized protein</fullName>
    </submittedName>
</protein>
<dbReference type="Proteomes" id="UP001172673">
    <property type="component" value="Unassembled WGS sequence"/>
</dbReference>
<evidence type="ECO:0000256" key="1">
    <source>
        <dbReference type="ARBA" id="ARBA00022857"/>
    </source>
</evidence>
<dbReference type="GO" id="GO:0016491">
    <property type="term" value="F:oxidoreductase activity"/>
    <property type="evidence" value="ECO:0007669"/>
    <property type="project" value="UniProtKB-KW"/>
</dbReference>
<dbReference type="CDD" id="cd05233">
    <property type="entry name" value="SDR_c"/>
    <property type="match status" value="1"/>
</dbReference>
<gene>
    <name evidence="3" type="ORF">H2200_001291</name>
</gene>
<reference evidence="3" key="1">
    <citation type="submission" date="2022-10" db="EMBL/GenBank/DDBJ databases">
        <title>Culturing micro-colonial fungi from biological soil crusts in the Mojave desert and describing Neophaeococcomyces mojavensis, and introducing the new genera and species Taxawa tesnikishii.</title>
        <authorList>
            <person name="Kurbessoian T."/>
            <person name="Stajich J.E."/>
        </authorList>
    </citation>
    <scope>NUCLEOTIDE SEQUENCE</scope>
    <source>
        <strain evidence="3">TK_41</strain>
    </source>
</reference>
<dbReference type="InterPro" id="IPR002347">
    <property type="entry name" value="SDR_fam"/>
</dbReference>
<keyword evidence="2" id="KW-0560">Oxidoreductase</keyword>
<dbReference type="FunFam" id="3.40.50.720:FF:000084">
    <property type="entry name" value="Short-chain dehydrogenase reductase"/>
    <property type="match status" value="1"/>
</dbReference>
<dbReference type="InterPro" id="IPR036291">
    <property type="entry name" value="NAD(P)-bd_dom_sf"/>
</dbReference>
<dbReference type="PROSITE" id="PS00061">
    <property type="entry name" value="ADH_SHORT"/>
    <property type="match status" value="1"/>
</dbReference>
<name>A0AA39CPG1_9EURO</name>
<dbReference type="PRINTS" id="PR00080">
    <property type="entry name" value="SDRFAMILY"/>
</dbReference>
<dbReference type="PRINTS" id="PR00081">
    <property type="entry name" value="GDHRDH"/>
</dbReference>
<keyword evidence="4" id="KW-1185">Reference proteome</keyword>
<dbReference type="PANTHER" id="PTHR43639:SF9">
    <property type="entry name" value="BLL5898 PROTEIN"/>
    <property type="match status" value="1"/>
</dbReference>
<dbReference type="EMBL" id="JAPDRK010000002">
    <property type="protein sequence ID" value="KAJ9615217.1"/>
    <property type="molecule type" value="Genomic_DNA"/>
</dbReference>
<dbReference type="InterPro" id="IPR020904">
    <property type="entry name" value="Sc_DH/Rdtase_CS"/>
</dbReference>
<dbReference type="Gene3D" id="3.40.50.720">
    <property type="entry name" value="NAD(P)-binding Rossmann-like Domain"/>
    <property type="match status" value="1"/>
</dbReference>
<sequence length="265" mass="28539">MDKQIHNGVALVTGAGSGIGQAIATAFAREGCQKLFLVDLRYETLRKTQQIIEATSQSARIILHVADISKSDDVSGMIQGCVEAFGRLDFALNNAGIALGGIKTADMSLEMFEKNYLCQRYEVEQMLKQDTLPTFEPGPFQNRNVRGSIVNTASICGLVVLKDFAAYASSKHAVAIMTRQIARDYAPHKIRVNSVCPGIVDTPGVQATGLTPEFKEGLSRQAPMNRFIHAEEVAQVAVFLCSSSASAITGVNLPVDCGAVTYHLT</sequence>